<dbReference type="Proteomes" id="UP000580250">
    <property type="component" value="Unassembled WGS sequence"/>
</dbReference>
<name>A0A6V7WED1_MELEN</name>
<accession>A0A6V7WED1</accession>
<protein>
    <submittedName>
        <fullName evidence="1">Uncharacterized protein</fullName>
    </submittedName>
</protein>
<gene>
    <name evidence="1" type="ORF">MENT_LOCUS37780</name>
</gene>
<comment type="caution">
    <text evidence="1">The sequence shown here is derived from an EMBL/GenBank/DDBJ whole genome shotgun (WGS) entry which is preliminary data.</text>
</comment>
<dbReference type="AlphaFoldDB" id="A0A6V7WED1"/>
<organism evidence="1 2">
    <name type="scientific">Meloidogyne enterolobii</name>
    <name type="common">Root-knot nematode worm</name>
    <name type="synonym">Meloidogyne mayaguensis</name>
    <dbReference type="NCBI Taxonomy" id="390850"/>
    <lineage>
        <taxon>Eukaryota</taxon>
        <taxon>Metazoa</taxon>
        <taxon>Ecdysozoa</taxon>
        <taxon>Nematoda</taxon>
        <taxon>Chromadorea</taxon>
        <taxon>Rhabditida</taxon>
        <taxon>Tylenchina</taxon>
        <taxon>Tylenchomorpha</taxon>
        <taxon>Tylenchoidea</taxon>
        <taxon>Meloidogynidae</taxon>
        <taxon>Meloidogyninae</taxon>
        <taxon>Meloidogyne</taxon>
    </lineage>
</organism>
<proteinExistence type="predicted"/>
<evidence type="ECO:0000313" key="2">
    <source>
        <dbReference type="Proteomes" id="UP000580250"/>
    </source>
</evidence>
<reference evidence="1 2" key="1">
    <citation type="submission" date="2020-08" db="EMBL/GenBank/DDBJ databases">
        <authorList>
            <person name="Koutsovoulos G."/>
            <person name="Danchin GJ E."/>
        </authorList>
    </citation>
    <scope>NUCLEOTIDE SEQUENCE [LARGE SCALE GENOMIC DNA]</scope>
</reference>
<sequence length="48" mass="5995">MCKNTTFGLLLSWHIRMQNMHLLVFYCPNNQYFYNWISIFSNLIWFNM</sequence>
<dbReference type="EMBL" id="CAJEWN010000542">
    <property type="protein sequence ID" value="CAD2185360.1"/>
    <property type="molecule type" value="Genomic_DNA"/>
</dbReference>
<evidence type="ECO:0000313" key="1">
    <source>
        <dbReference type="EMBL" id="CAD2185360.1"/>
    </source>
</evidence>